<proteinExistence type="predicted"/>
<evidence type="ECO:0000313" key="1">
    <source>
        <dbReference type="EMBL" id="KAF3567958.1"/>
    </source>
</evidence>
<dbReference type="EMBL" id="QGKV02000759">
    <property type="protein sequence ID" value="KAF3567958.1"/>
    <property type="molecule type" value="Genomic_DNA"/>
</dbReference>
<evidence type="ECO:0000313" key="2">
    <source>
        <dbReference type="Proteomes" id="UP000266723"/>
    </source>
</evidence>
<organism evidence="1 2">
    <name type="scientific">Brassica cretica</name>
    <name type="common">Mustard</name>
    <dbReference type="NCBI Taxonomy" id="69181"/>
    <lineage>
        <taxon>Eukaryota</taxon>
        <taxon>Viridiplantae</taxon>
        <taxon>Streptophyta</taxon>
        <taxon>Embryophyta</taxon>
        <taxon>Tracheophyta</taxon>
        <taxon>Spermatophyta</taxon>
        <taxon>Magnoliopsida</taxon>
        <taxon>eudicotyledons</taxon>
        <taxon>Gunneridae</taxon>
        <taxon>Pentapetalae</taxon>
        <taxon>rosids</taxon>
        <taxon>malvids</taxon>
        <taxon>Brassicales</taxon>
        <taxon>Brassicaceae</taxon>
        <taxon>Brassiceae</taxon>
        <taxon>Brassica</taxon>
    </lineage>
</organism>
<accession>A0ABQ7D7X5</accession>
<gene>
    <name evidence="1" type="ORF">DY000_02015044</name>
</gene>
<name>A0ABQ7D7X5_BRACR</name>
<protein>
    <submittedName>
        <fullName evidence="1">Uncharacterized protein</fullName>
    </submittedName>
</protein>
<dbReference type="Proteomes" id="UP000266723">
    <property type="component" value="Unassembled WGS sequence"/>
</dbReference>
<comment type="caution">
    <text evidence="1">The sequence shown here is derived from an EMBL/GenBank/DDBJ whole genome shotgun (WGS) entry which is preliminary data.</text>
</comment>
<reference evidence="1 2" key="1">
    <citation type="journal article" date="2020" name="BMC Genomics">
        <title>Intraspecific diversification of the crop wild relative Brassica cretica Lam. using demographic model selection.</title>
        <authorList>
            <person name="Kioukis A."/>
            <person name="Michalopoulou V.A."/>
            <person name="Briers L."/>
            <person name="Pirintsos S."/>
            <person name="Studholme D.J."/>
            <person name="Pavlidis P."/>
            <person name="Sarris P.F."/>
        </authorList>
    </citation>
    <scope>NUCLEOTIDE SEQUENCE [LARGE SCALE GENOMIC DNA]</scope>
    <source>
        <strain evidence="2">cv. PFS-1207/04</strain>
    </source>
</reference>
<keyword evidence="2" id="KW-1185">Reference proteome</keyword>
<sequence>MSPRERLLESSDKQIPSRETTIVQLAEGVSWIEQVVQLAERAIWIEQAVQIARSASRIN</sequence>